<keyword evidence="4 6" id="KW-1133">Transmembrane helix</keyword>
<dbReference type="OrthoDB" id="8775810at2759"/>
<evidence type="ECO:0000256" key="1">
    <source>
        <dbReference type="ARBA" id="ARBA00004141"/>
    </source>
</evidence>
<dbReference type="EMBL" id="GFXV01002071">
    <property type="protein sequence ID" value="MBW13876.1"/>
    <property type="molecule type" value="Transcribed_RNA"/>
</dbReference>
<organism evidence="7">
    <name type="scientific">Melanaphis sacchari</name>
    <dbReference type="NCBI Taxonomy" id="742174"/>
    <lineage>
        <taxon>Eukaryota</taxon>
        <taxon>Metazoa</taxon>
        <taxon>Ecdysozoa</taxon>
        <taxon>Arthropoda</taxon>
        <taxon>Hexapoda</taxon>
        <taxon>Insecta</taxon>
        <taxon>Pterygota</taxon>
        <taxon>Neoptera</taxon>
        <taxon>Paraneoptera</taxon>
        <taxon>Hemiptera</taxon>
        <taxon>Sternorrhyncha</taxon>
        <taxon>Aphidomorpha</taxon>
        <taxon>Aphidoidea</taxon>
        <taxon>Aphididae</taxon>
        <taxon>Aphidini</taxon>
        <taxon>Melanaphis</taxon>
    </lineage>
</organism>
<feature type="transmembrane region" description="Helical" evidence="6">
    <location>
        <begin position="70"/>
        <end position="87"/>
    </location>
</feature>
<dbReference type="PANTHER" id="PTHR12290">
    <property type="entry name" value="CORNICHON-RELATED"/>
    <property type="match status" value="1"/>
</dbReference>
<evidence type="ECO:0000256" key="6">
    <source>
        <dbReference type="SAM" id="Phobius"/>
    </source>
</evidence>
<evidence type="ECO:0000256" key="3">
    <source>
        <dbReference type="ARBA" id="ARBA00022692"/>
    </source>
</evidence>
<keyword evidence="3 6" id="KW-0812">Transmembrane</keyword>
<keyword evidence="5 6" id="KW-0472">Membrane</keyword>
<protein>
    <submittedName>
        <fullName evidence="7">Protein cornichon 4</fullName>
    </submittedName>
</protein>
<dbReference type="AlphaFoldDB" id="A0A2H8TIE1"/>
<feature type="transmembrane region" description="Helical" evidence="6">
    <location>
        <begin position="6"/>
        <end position="26"/>
    </location>
</feature>
<comment type="similarity">
    <text evidence="2">Belongs to the cornichon family.</text>
</comment>
<comment type="subcellular location">
    <subcellularLocation>
        <location evidence="1">Membrane</location>
        <topology evidence="1">Multi-pass membrane protein</topology>
    </subcellularLocation>
</comment>
<feature type="transmembrane region" description="Helical" evidence="6">
    <location>
        <begin position="115"/>
        <end position="138"/>
    </location>
</feature>
<dbReference type="GO" id="GO:0016020">
    <property type="term" value="C:membrane"/>
    <property type="evidence" value="ECO:0007669"/>
    <property type="project" value="UniProtKB-SubCell"/>
</dbReference>
<dbReference type="SMART" id="SM01398">
    <property type="entry name" value="Cornichon"/>
    <property type="match status" value="1"/>
</dbReference>
<dbReference type="GO" id="GO:0016192">
    <property type="term" value="P:vesicle-mediated transport"/>
    <property type="evidence" value="ECO:0007669"/>
    <property type="project" value="InterPro"/>
</dbReference>
<evidence type="ECO:0000256" key="5">
    <source>
        <dbReference type="ARBA" id="ARBA00023136"/>
    </source>
</evidence>
<gene>
    <name evidence="7" type="primary">Cnih4</name>
</gene>
<sequence>MWEILIYAFSMFMTGALLFLMVYSIITLSDLECDYLNAQECCNRLNFWVRPKIVAQTIIVVGFLTDYNFWMALVNIPAAAWVIYEFVTIPRGNTGLFDPTEIHHRGQLKKHMRNFVIFTGWYLITFFFYLYFMILAILKGNPLETEAPQHVNKF</sequence>
<evidence type="ECO:0000256" key="2">
    <source>
        <dbReference type="ARBA" id="ARBA00010095"/>
    </source>
</evidence>
<reference evidence="7" key="1">
    <citation type="submission" date="2017-10" db="EMBL/GenBank/DDBJ databases">
        <title>Transcriptome Assembly of Sugarcane Aphid Adults.</title>
        <authorList>
            <person name="Scully E.D."/>
            <person name="Palmer N.A."/>
            <person name="Geib S.M."/>
            <person name="Sarath G."/>
            <person name="Sattler S.E."/>
        </authorList>
    </citation>
    <scope>NUCLEOTIDE SEQUENCE</scope>
    <source>
        <tissue evidence="7">Whole body</tissue>
    </source>
</reference>
<dbReference type="InterPro" id="IPR003377">
    <property type="entry name" value="Cornichon"/>
</dbReference>
<accession>A0A2H8TIE1</accession>
<evidence type="ECO:0000313" key="7">
    <source>
        <dbReference type="EMBL" id="MBW13876.1"/>
    </source>
</evidence>
<proteinExistence type="inferred from homology"/>
<name>A0A2H8TIE1_9HEMI</name>
<evidence type="ECO:0000256" key="4">
    <source>
        <dbReference type="ARBA" id="ARBA00022989"/>
    </source>
</evidence>
<dbReference type="Pfam" id="PF03311">
    <property type="entry name" value="Cornichon"/>
    <property type="match status" value="1"/>
</dbReference>